<name>A0A0R3UMJ3_MESCO</name>
<accession>A0A0R3UMJ3</accession>
<organism evidence="1 2">
    <name type="scientific">Mesocestoides corti</name>
    <name type="common">Flatworm</name>
    <dbReference type="NCBI Taxonomy" id="53468"/>
    <lineage>
        <taxon>Eukaryota</taxon>
        <taxon>Metazoa</taxon>
        <taxon>Spiralia</taxon>
        <taxon>Lophotrochozoa</taxon>
        <taxon>Platyhelminthes</taxon>
        <taxon>Cestoda</taxon>
        <taxon>Eucestoda</taxon>
        <taxon>Cyclophyllidea</taxon>
        <taxon>Mesocestoididae</taxon>
        <taxon>Mesocestoides</taxon>
    </lineage>
</organism>
<dbReference type="AlphaFoldDB" id="A0A0R3UMJ3"/>
<dbReference type="EMBL" id="UXSR01005611">
    <property type="protein sequence ID" value="VDD82967.1"/>
    <property type="molecule type" value="Genomic_DNA"/>
</dbReference>
<gene>
    <name evidence="1" type="ORF">MCOS_LOCUS8970</name>
</gene>
<dbReference type="Proteomes" id="UP000267029">
    <property type="component" value="Unassembled WGS sequence"/>
</dbReference>
<evidence type="ECO:0000313" key="3">
    <source>
        <dbReference type="WBParaSite" id="MCU_007369-RA"/>
    </source>
</evidence>
<protein>
    <submittedName>
        <fullName evidence="3">BPTI/Kunitz inhibitor domain-containing protein</fullName>
    </submittedName>
</protein>
<sequence>MRRAPVVPACSGAEGFVNGVAPKYDRSIVCRGASKTRMLLCRQYLHAAANKCTNRSDDDGCDESCAELRSQITGRLLADVVKYANPSNDDEGAVQPMSPQDALTRCEDKNATRAGWGLSALGM</sequence>
<dbReference type="WBParaSite" id="MCU_007369-RA">
    <property type="protein sequence ID" value="MCU_007369-RA"/>
    <property type="gene ID" value="MCU_007369"/>
</dbReference>
<evidence type="ECO:0000313" key="1">
    <source>
        <dbReference type="EMBL" id="VDD82967.1"/>
    </source>
</evidence>
<proteinExistence type="predicted"/>
<keyword evidence="2" id="KW-1185">Reference proteome</keyword>
<reference evidence="3" key="2">
    <citation type="submission" date="2019-11" db="UniProtKB">
        <authorList>
            <consortium name="WormBaseParasite"/>
        </authorList>
    </citation>
    <scope>IDENTIFICATION</scope>
</reference>
<evidence type="ECO:0000313" key="2">
    <source>
        <dbReference type="Proteomes" id="UP000267029"/>
    </source>
</evidence>
<reference evidence="1 2" key="1">
    <citation type="submission" date="2018-10" db="EMBL/GenBank/DDBJ databases">
        <authorList>
            <consortium name="Pathogen Informatics"/>
        </authorList>
    </citation>
    <scope>NUCLEOTIDE SEQUENCE [LARGE SCALE GENOMIC DNA]</scope>
</reference>